<proteinExistence type="predicted"/>
<accession>A0ACD0P224</accession>
<protein>
    <submittedName>
        <fullName evidence="1">Uncharacterized protein</fullName>
    </submittedName>
</protein>
<gene>
    <name evidence="1" type="ORF">IE53DRAFT_22888</name>
</gene>
<dbReference type="EMBL" id="KZ819800">
    <property type="protein sequence ID" value="PWN52051.1"/>
    <property type="molecule type" value="Genomic_DNA"/>
</dbReference>
<evidence type="ECO:0000313" key="2">
    <source>
        <dbReference type="Proteomes" id="UP000245626"/>
    </source>
</evidence>
<name>A0ACD0P224_9BASI</name>
<sequence length="170" mass="18988">MQVMVLRNACPSGLQGYVYTCARGCVIQRERSPFIDRKARGKVAKSIPSVILLVVACSTQEGGTGEHFRSWVGSGKRISLDLPRTALWTKKEVAKSLSSGASVLPIHFEFCFHRPSLLSYCFLSTMMRDVRKRRCVTDPGSWVCFGRDWEGFLLLLRCSTDFGGDRDSSV</sequence>
<evidence type="ECO:0000313" key="1">
    <source>
        <dbReference type="EMBL" id="PWN52051.1"/>
    </source>
</evidence>
<reference evidence="1 2" key="1">
    <citation type="journal article" date="2018" name="Mol. Biol. Evol.">
        <title>Broad Genomic Sampling Reveals a Smut Pathogenic Ancestry of the Fungal Clade Ustilaginomycotina.</title>
        <authorList>
            <person name="Kijpornyongpan T."/>
            <person name="Mondo S.J."/>
            <person name="Barry K."/>
            <person name="Sandor L."/>
            <person name="Lee J."/>
            <person name="Lipzen A."/>
            <person name="Pangilinan J."/>
            <person name="LaButti K."/>
            <person name="Hainaut M."/>
            <person name="Henrissat B."/>
            <person name="Grigoriev I.V."/>
            <person name="Spatafora J.W."/>
            <person name="Aime M.C."/>
        </authorList>
    </citation>
    <scope>NUCLEOTIDE SEQUENCE [LARGE SCALE GENOMIC DNA]</scope>
    <source>
        <strain evidence="1 2">SA 807</strain>
    </source>
</reference>
<organism evidence="1 2">
    <name type="scientific">Violaceomyces palustris</name>
    <dbReference type="NCBI Taxonomy" id="1673888"/>
    <lineage>
        <taxon>Eukaryota</taxon>
        <taxon>Fungi</taxon>
        <taxon>Dikarya</taxon>
        <taxon>Basidiomycota</taxon>
        <taxon>Ustilaginomycotina</taxon>
        <taxon>Ustilaginomycetes</taxon>
        <taxon>Violaceomycetales</taxon>
        <taxon>Violaceomycetaceae</taxon>
        <taxon>Violaceomyces</taxon>
    </lineage>
</organism>
<keyword evidence="2" id="KW-1185">Reference proteome</keyword>
<dbReference type="Proteomes" id="UP000245626">
    <property type="component" value="Unassembled WGS sequence"/>
</dbReference>